<dbReference type="RefSeq" id="WP_233720211.1">
    <property type="nucleotide sequence ID" value="NZ_JAJUWU010000015.1"/>
</dbReference>
<keyword evidence="2" id="KW-0560">Oxidoreductase</keyword>
<dbReference type="AlphaFoldDB" id="A0A9X1P0Q4"/>
<feature type="domain" description="NmrA-like" evidence="3">
    <location>
        <begin position="5"/>
        <end position="240"/>
    </location>
</feature>
<evidence type="ECO:0000313" key="4">
    <source>
        <dbReference type="EMBL" id="MCE7029212.1"/>
    </source>
</evidence>
<evidence type="ECO:0000256" key="2">
    <source>
        <dbReference type="ARBA" id="ARBA00023002"/>
    </source>
</evidence>
<dbReference type="Gene3D" id="3.40.50.720">
    <property type="entry name" value="NAD(P)-binding Rossmann-like Domain"/>
    <property type="match status" value="1"/>
</dbReference>
<accession>A0A9X1P0Q4</accession>
<dbReference type="InterPro" id="IPR051609">
    <property type="entry name" value="NmrA/Isoflavone_reductase-like"/>
</dbReference>
<dbReference type="Pfam" id="PF05368">
    <property type="entry name" value="NmrA"/>
    <property type="match status" value="1"/>
</dbReference>
<dbReference type="SUPFAM" id="SSF51735">
    <property type="entry name" value="NAD(P)-binding Rossmann-fold domains"/>
    <property type="match status" value="1"/>
</dbReference>
<sequence>MSESSKVVVLAGATGDLGSLIAQSLLDKAGVRLRLLVRPESVGKTQALQDRGAEIVEVDLADPGQAERLGAAMKGAFSVVSAVQGGPDMIVDAQLRMLEAARAAGVKRFIPSNFSYDIFGLDEGDNINSDARRAFARKAEGARGDVEVVQIQIGAFLDRKVLFGFLGAFDLGESRAFLWGDGDAVMDFTTYADAARFTAEAAVDDAPVPSVFEVAGDSLTFHDLVKAYEDASGKAITVVKLGSLSDLDAEIDKRRRAEPGNMVAWLPLMYWRAMLSGKGKLRSIANDRYPHVEPMTVADYVRSEGL</sequence>
<dbReference type="PANTHER" id="PTHR47706:SF1">
    <property type="entry name" value="CIPA-LIKE, PUTATIVE (AFU_ORTHOLOGUE AFUA_1G12460)-RELATED"/>
    <property type="match status" value="1"/>
</dbReference>
<comment type="caution">
    <text evidence="4">The sequence shown here is derived from an EMBL/GenBank/DDBJ whole genome shotgun (WGS) entry which is preliminary data.</text>
</comment>
<dbReference type="InterPro" id="IPR036291">
    <property type="entry name" value="NAD(P)-bd_dom_sf"/>
</dbReference>
<organism evidence="4 5">
    <name type="scientific">Jiella avicenniae</name>
    <dbReference type="NCBI Taxonomy" id="2907202"/>
    <lineage>
        <taxon>Bacteria</taxon>
        <taxon>Pseudomonadati</taxon>
        <taxon>Pseudomonadota</taxon>
        <taxon>Alphaproteobacteria</taxon>
        <taxon>Hyphomicrobiales</taxon>
        <taxon>Aurantimonadaceae</taxon>
        <taxon>Jiella</taxon>
    </lineage>
</organism>
<dbReference type="GO" id="GO:0016491">
    <property type="term" value="F:oxidoreductase activity"/>
    <property type="evidence" value="ECO:0007669"/>
    <property type="project" value="UniProtKB-KW"/>
</dbReference>
<protein>
    <submittedName>
        <fullName evidence="4">NmrA family NAD(P)-binding protein</fullName>
    </submittedName>
</protein>
<evidence type="ECO:0000256" key="1">
    <source>
        <dbReference type="ARBA" id="ARBA00022857"/>
    </source>
</evidence>
<evidence type="ECO:0000259" key="3">
    <source>
        <dbReference type="Pfam" id="PF05368"/>
    </source>
</evidence>
<dbReference type="InterPro" id="IPR008030">
    <property type="entry name" value="NmrA-like"/>
</dbReference>
<reference evidence="4" key="1">
    <citation type="submission" date="2022-01" db="EMBL/GenBank/DDBJ databases">
        <title>Jiella avicenniae sp. nov., a novel endophytic bacterium isolated from bark of Avicennia marina.</title>
        <authorList>
            <person name="Tuo L."/>
        </authorList>
    </citation>
    <scope>NUCLEOTIDE SEQUENCE</scope>
    <source>
        <strain evidence="4">CBK1P-4</strain>
    </source>
</reference>
<evidence type="ECO:0000313" key="5">
    <source>
        <dbReference type="Proteomes" id="UP001139035"/>
    </source>
</evidence>
<dbReference type="PANTHER" id="PTHR47706">
    <property type="entry name" value="NMRA-LIKE FAMILY PROTEIN"/>
    <property type="match status" value="1"/>
</dbReference>
<dbReference type="Proteomes" id="UP001139035">
    <property type="component" value="Unassembled WGS sequence"/>
</dbReference>
<dbReference type="EMBL" id="JAJUWU010000015">
    <property type="protein sequence ID" value="MCE7029212.1"/>
    <property type="molecule type" value="Genomic_DNA"/>
</dbReference>
<gene>
    <name evidence="4" type="ORF">LZD57_14540</name>
</gene>
<dbReference type="Gene3D" id="3.90.25.10">
    <property type="entry name" value="UDP-galactose 4-epimerase, domain 1"/>
    <property type="match status" value="1"/>
</dbReference>
<name>A0A9X1P0Q4_9HYPH</name>
<keyword evidence="5" id="KW-1185">Reference proteome</keyword>
<proteinExistence type="predicted"/>
<keyword evidence="1" id="KW-0521">NADP</keyword>